<dbReference type="AlphaFoldDB" id="A0AAN9SXI6"/>
<evidence type="ECO:0000313" key="1">
    <source>
        <dbReference type="EMBL" id="KAK7407760.1"/>
    </source>
</evidence>
<dbReference type="Proteomes" id="UP001386955">
    <property type="component" value="Unassembled WGS sequence"/>
</dbReference>
<sequence length="116" mass="13310">MHEDNMSAEKSYFISIDLKKEDKPKNCNHVGCLKKTPVHVMPKVDVHASDDGSRRVSAFQELVLIHQYQKLDECFVFGGSRTLTKRSRMLTMDEMEAELFCTMTMSFSLEGLLLSF</sequence>
<proteinExistence type="predicted"/>
<reference evidence="1 2" key="1">
    <citation type="submission" date="2024-01" db="EMBL/GenBank/DDBJ databases">
        <title>The genomes of 5 underutilized Papilionoideae crops provide insights into root nodulation and disease resistanc.</title>
        <authorList>
            <person name="Jiang F."/>
        </authorList>
    </citation>
    <scope>NUCLEOTIDE SEQUENCE [LARGE SCALE GENOMIC DNA]</scope>
    <source>
        <strain evidence="1">DUOXIRENSHENG_FW03</strain>
        <tissue evidence="1">Leaves</tissue>
    </source>
</reference>
<dbReference type="EMBL" id="JAYMYS010000002">
    <property type="protein sequence ID" value="KAK7407760.1"/>
    <property type="molecule type" value="Genomic_DNA"/>
</dbReference>
<protein>
    <submittedName>
        <fullName evidence="1">Uncharacterized protein</fullName>
    </submittedName>
</protein>
<organism evidence="1 2">
    <name type="scientific">Psophocarpus tetragonolobus</name>
    <name type="common">Winged bean</name>
    <name type="synonym">Dolichos tetragonolobus</name>
    <dbReference type="NCBI Taxonomy" id="3891"/>
    <lineage>
        <taxon>Eukaryota</taxon>
        <taxon>Viridiplantae</taxon>
        <taxon>Streptophyta</taxon>
        <taxon>Embryophyta</taxon>
        <taxon>Tracheophyta</taxon>
        <taxon>Spermatophyta</taxon>
        <taxon>Magnoliopsida</taxon>
        <taxon>eudicotyledons</taxon>
        <taxon>Gunneridae</taxon>
        <taxon>Pentapetalae</taxon>
        <taxon>rosids</taxon>
        <taxon>fabids</taxon>
        <taxon>Fabales</taxon>
        <taxon>Fabaceae</taxon>
        <taxon>Papilionoideae</taxon>
        <taxon>50 kb inversion clade</taxon>
        <taxon>NPAAA clade</taxon>
        <taxon>indigoferoid/millettioid clade</taxon>
        <taxon>Phaseoleae</taxon>
        <taxon>Psophocarpus</taxon>
    </lineage>
</organism>
<comment type="caution">
    <text evidence="1">The sequence shown here is derived from an EMBL/GenBank/DDBJ whole genome shotgun (WGS) entry which is preliminary data.</text>
</comment>
<accession>A0AAN9SXI6</accession>
<keyword evidence="2" id="KW-1185">Reference proteome</keyword>
<name>A0AAN9SXI6_PSOTE</name>
<evidence type="ECO:0000313" key="2">
    <source>
        <dbReference type="Proteomes" id="UP001386955"/>
    </source>
</evidence>
<gene>
    <name evidence="1" type="ORF">VNO78_09817</name>
</gene>